<protein>
    <recommendedName>
        <fullName evidence="11">AGL6</fullName>
    </recommendedName>
</protein>
<dbReference type="OrthoDB" id="1898716at2759"/>
<sequence>MGRGRVELKRIENKINRQVTFSKRRNGLLKKAYELSVLCDAEVALIVFSSRGKLYEFGSVGYTTNTLSPADRLHFRTSKTLERYQRCCYTSQDSNVANREAQNWYQEMAKLKARFESLQRSQRHLLGEDLGPLSVKELQQLERQLESALSQARQRKTQLMLDQMEELRKKERHLGEINKQLKEQLEAEGATFTALQAPWCSDATAGGNAFPVQPLQSSGMDLEPTLQIGYELFLLSTFCWHADPETMVFRFSCMITHDVIPQQVSPVCSSRSRGDAQELSRREQFHAGLGAMSDEAEEEEEDDDDEEEATCSSTRLQVVPGCCCCALCSSCRRLEIPSTWCRTNIPCCYAKVVPSIAFFCSKVFSFQH</sequence>
<dbReference type="InterPro" id="IPR050142">
    <property type="entry name" value="MADS-box/MEF2_TF"/>
</dbReference>
<dbReference type="Pfam" id="PF01486">
    <property type="entry name" value="K-box"/>
    <property type="match status" value="1"/>
</dbReference>
<keyword evidence="2" id="KW-0805">Transcription regulation</keyword>
<organism evidence="9 10">
    <name type="scientific">Musa troglodytarum</name>
    <name type="common">fe'i banana</name>
    <dbReference type="NCBI Taxonomy" id="320322"/>
    <lineage>
        <taxon>Eukaryota</taxon>
        <taxon>Viridiplantae</taxon>
        <taxon>Streptophyta</taxon>
        <taxon>Embryophyta</taxon>
        <taxon>Tracheophyta</taxon>
        <taxon>Spermatophyta</taxon>
        <taxon>Magnoliopsida</taxon>
        <taxon>Liliopsida</taxon>
        <taxon>Zingiberales</taxon>
        <taxon>Musaceae</taxon>
        <taxon>Musa</taxon>
    </lineage>
</organism>
<dbReference type="EMBL" id="CP097506">
    <property type="protein sequence ID" value="URD97699.1"/>
    <property type="molecule type" value="Genomic_DNA"/>
</dbReference>
<evidence type="ECO:0008006" key="11">
    <source>
        <dbReference type="Google" id="ProtNLM"/>
    </source>
</evidence>
<dbReference type="CDD" id="cd00265">
    <property type="entry name" value="MADS_MEF2_like"/>
    <property type="match status" value="1"/>
</dbReference>
<feature type="domain" description="K-box" evidence="8">
    <location>
        <begin position="101"/>
        <end position="191"/>
    </location>
</feature>
<feature type="domain" description="MADS-box" evidence="7">
    <location>
        <begin position="1"/>
        <end position="61"/>
    </location>
</feature>
<evidence type="ECO:0000259" key="7">
    <source>
        <dbReference type="PROSITE" id="PS50066"/>
    </source>
</evidence>
<proteinExistence type="predicted"/>
<keyword evidence="4" id="KW-0804">Transcription</keyword>
<evidence type="ECO:0000256" key="3">
    <source>
        <dbReference type="ARBA" id="ARBA00023125"/>
    </source>
</evidence>
<evidence type="ECO:0000256" key="5">
    <source>
        <dbReference type="ARBA" id="ARBA00023242"/>
    </source>
</evidence>
<dbReference type="SUPFAM" id="SSF55455">
    <property type="entry name" value="SRF-like"/>
    <property type="match status" value="1"/>
</dbReference>
<dbReference type="GO" id="GO:0005634">
    <property type="term" value="C:nucleus"/>
    <property type="evidence" value="ECO:0007669"/>
    <property type="project" value="UniProtKB-SubCell"/>
</dbReference>
<feature type="coiled-coil region" evidence="6">
    <location>
        <begin position="94"/>
        <end position="187"/>
    </location>
</feature>
<dbReference type="InterPro" id="IPR033896">
    <property type="entry name" value="MEF2-like_N"/>
</dbReference>
<dbReference type="PROSITE" id="PS50066">
    <property type="entry name" value="MADS_BOX_2"/>
    <property type="match status" value="1"/>
</dbReference>
<dbReference type="GO" id="GO:0000977">
    <property type="term" value="F:RNA polymerase II transcription regulatory region sequence-specific DNA binding"/>
    <property type="evidence" value="ECO:0007669"/>
    <property type="project" value="InterPro"/>
</dbReference>
<dbReference type="PRINTS" id="PR00404">
    <property type="entry name" value="MADSDOMAIN"/>
</dbReference>
<dbReference type="AlphaFoldDB" id="A0A9E7FK15"/>
<dbReference type="PANTHER" id="PTHR48019">
    <property type="entry name" value="SERUM RESPONSE FACTOR HOMOLOG"/>
    <property type="match status" value="1"/>
</dbReference>
<dbReference type="GO" id="GO:0009908">
    <property type="term" value="P:flower development"/>
    <property type="evidence" value="ECO:0007669"/>
    <property type="project" value="UniProtKB-ARBA"/>
</dbReference>
<evidence type="ECO:0000256" key="1">
    <source>
        <dbReference type="ARBA" id="ARBA00004123"/>
    </source>
</evidence>
<evidence type="ECO:0000256" key="2">
    <source>
        <dbReference type="ARBA" id="ARBA00023015"/>
    </source>
</evidence>
<dbReference type="InterPro" id="IPR002100">
    <property type="entry name" value="TF_MADSbox"/>
</dbReference>
<evidence type="ECO:0000313" key="9">
    <source>
        <dbReference type="EMBL" id="URD97699.1"/>
    </source>
</evidence>
<keyword evidence="6" id="KW-0175">Coiled coil</keyword>
<keyword evidence="10" id="KW-1185">Reference proteome</keyword>
<evidence type="ECO:0000259" key="8">
    <source>
        <dbReference type="PROSITE" id="PS51297"/>
    </source>
</evidence>
<dbReference type="PROSITE" id="PS51297">
    <property type="entry name" value="K_BOX"/>
    <property type="match status" value="1"/>
</dbReference>
<dbReference type="GO" id="GO:0045944">
    <property type="term" value="P:positive regulation of transcription by RNA polymerase II"/>
    <property type="evidence" value="ECO:0007669"/>
    <property type="project" value="InterPro"/>
</dbReference>
<dbReference type="Proteomes" id="UP001055439">
    <property type="component" value="Chromosome 4"/>
</dbReference>
<dbReference type="Pfam" id="PF00319">
    <property type="entry name" value="SRF-TF"/>
    <property type="match status" value="1"/>
</dbReference>
<evidence type="ECO:0000256" key="4">
    <source>
        <dbReference type="ARBA" id="ARBA00023163"/>
    </source>
</evidence>
<reference evidence="9" key="1">
    <citation type="submission" date="2022-05" db="EMBL/GenBank/DDBJ databases">
        <title>The Musa troglodytarum L. genome provides insights into the mechanism of non-climacteric behaviour and enrichment of carotenoids.</title>
        <authorList>
            <person name="Wang J."/>
        </authorList>
    </citation>
    <scope>NUCLEOTIDE SEQUENCE</scope>
    <source>
        <tissue evidence="9">Leaf</tissue>
    </source>
</reference>
<dbReference type="SMART" id="SM00432">
    <property type="entry name" value="MADS"/>
    <property type="match status" value="1"/>
</dbReference>
<dbReference type="PROSITE" id="PS00350">
    <property type="entry name" value="MADS_BOX_1"/>
    <property type="match status" value="1"/>
</dbReference>
<keyword evidence="5" id="KW-0539">Nucleus</keyword>
<name>A0A9E7FK15_9LILI</name>
<keyword evidence="3" id="KW-0238">DNA-binding</keyword>
<dbReference type="Gene3D" id="3.40.1810.10">
    <property type="entry name" value="Transcription factor, MADS-box"/>
    <property type="match status" value="1"/>
</dbReference>
<dbReference type="FunFam" id="3.40.1810.10:FF:000030">
    <property type="entry name" value="Agamous-like MADS-box protein AGL13"/>
    <property type="match status" value="1"/>
</dbReference>
<accession>A0A9E7FK15</accession>
<dbReference type="InterPro" id="IPR002487">
    <property type="entry name" value="TF_Kbox"/>
</dbReference>
<gene>
    <name evidence="9" type="ORF">MUK42_30210</name>
</gene>
<dbReference type="InterPro" id="IPR036879">
    <property type="entry name" value="TF_MADSbox_sf"/>
</dbReference>
<dbReference type="GO" id="GO:0046983">
    <property type="term" value="F:protein dimerization activity"/>
    <property type="evidence" value="ECO:0007669"/>
    <property type="project" value="InterPro"/>
</dbReference>
<comment type="subcellular location">
    <subcellularLocation>
        <location evidence="1">Nucleus</location>
    </subcellularLocation>
</comment>
<dbReference type="GO" id="GO:0003700">
    <property type="term" value="F:DNA-binding transcription factor activity"/>
    <property type="evidence" value="ECO:0007669"/>
    <property type="project" value="InterPro"/>
</dbReference>
<evidence type="ECO:0000313" key="10">
    <source>
        <dbReference type="Proteomes" id="UP001055439"/>
    </source>
</evidence>
<dbReference type="GO" id="GO:0099402">
    <property type="term" value="P:plant organ development"/>
    <property type="evidence" value="ECO:0007669"/>
    <property type="project" value="UniProtKB-ARBA"/>
</dbReference>
<evidence type="ECO:0000256" key="6">
    <source>
        <dbReference type="SAM" id="Coils"/>
    </source>
</evidence>